<dbReference type="InterPro" id="IPR013976">
    <property type="entry name" value="HDOD"/>
</dbReference>
<dbReference type="PROSITE" id="PS51833">
    <property type="entry name" value="HDOD"/>
    <property type="match status" value="1"/>
</dbReference>
<dbReference type="InterPro" id="IPR052340">
    <property type="entry name" value="RNase_Y/CdgJ"/>
</dbReference>
<dbReference type="STRING" id="1348114.OM33_06780"/>
<keyword evidence="3" id="KW-1185">Reference proteome</keyword>
<gene>
    <name evidence="2" type="ORF">OM33_06780</name>
</gene>
<proteinExistence type="predicted"/>
<evidence type="ECO:0000313" key="2">
    <source>
        <dbReference type="EMBL" id="AIY64886.1"/>
    </source>
</evidence>
<dbReference type="Gene3D" id="1.10.3210.10">
    <property type="entry name" value="Hypothetical protein af1432"/>
    <property type="match status" value="1"/>
</dbReference>
<dbReference type="eggNOG" id="COG1639">
    <property type="taxonomic scope" value="Bacteria"/>
</dbReference>
<dbReference type="PANTHER" id="PTHR33525:SF6">
    <property type="entry name" value="HDOD DOMAIN-CONTAINING PROTEIN"/>
    <property type="match status" value="1"/>
</dbReference>
<name>A0A0A7EFQ0_9GAMM</name>
<dbReference type="HOGENOM" id="CLU_048246_2_1_6"/>
<dbReference type="Pfam" id="PF08668">
    <property type="entry name" value="HDOD"/>
    <property type="match status" value="1"/>
</dbReference>
<dbReference type="OrthoDB" id="9784953at2"/>
<dbReference type="AlphaFoldDB" id="A0A0A7EFQ0"/>
<dbReference type="PANTHER" id="PTHR33525">
    <property type="match status" value="1"/>
</dbReference>
<dbReference type="SUPFAM" id="SSF109604">
    <property type="entry name" value="HD-domain/PDEase-like"/>
    <property type="match status" value="1"/>
</dbReference>
<protein>
    <recommendedName>
        <fullName evidence="1">HDOD domain-containing protein</fullName>
    </recommendedName>
</protein>
<organism evidence="2 3">
    <name type="scientific">Pseudoalteromonas piratica</name>
    <dbReference type="NCBI Taxonomy" id="1348114"/>
    <lineage>
        <taxon>Bacteria</taxon>
        <taxon>Pseudomonadati</taxon>
        <taxon>Pseudomonadota</taxon>
        <taxon>Gammaproteobacteria</taxon>
        <taxon>Alteromonadales</taxon>
        <taxon>Pseudoalteromonadaceae</taxon>
        <taxon>Pseudoalteromonas</taxon>
    </lineage>
</organism>
<dbReference type="RefSeq" id="WP_038640266.1">
    <property type="nucleotide sequence ID" value="NZ_CP009888.1"/>
</dbReference>
<dbReference type="KEGG" id="pseo:OM33_06780"/>
<reference evidence="2 3" key="1">
    <citation type="submission" date="2014-11" db="EMBL/GenBank/DDBJ databases">
        <title>Complete Genome Sequence of Pseudoalteromonas sp. Strain OCN003 Isolated from Kaneohe Bay, Oahu, Hawaii.</title>
        <authorList>
            <person name="Beurmann S."/>
            <person name="Videau P."/>
            <person name="Ushijima B."/>
            <person name="Smith A.M."/>
            <person name="Aeby G.S."/>
            <person name="Callahan S.M."/>
            <person name="Belcaid M."/>
        </authorList>
    </citation>
    <scope>NUCLEOTIDE SEQUENCE [LARGE SCALE GENOMIC DNA]</scope>
    <source>
        <strain evidence="2 3">OCN003</strain>
    </source>
</reference>
<evidence type="ECO:0000313" key="3">
    <source>
        <dbReference type="Proteomes" id="UP000030341"/>
    </source>
</evidence>
<dbReference type="EMBL" id="CP009888">
    <property type="protein sequence ID" value="AIY64886.1"/>
    <property type="molecule type" value="Genomic_DNA"/>
</dbReference>
<dbReference type="Proteomes" id="UP000030341">
    <property type="component" value="Chromosome 1"/>
</dbReference>
<accession>A0A0A7EFQ0</accession>
<sequence length="282" mass="32214">MIEIDNKILNDVANGFSIPAKPDILQALQDELSKEPELFRVADIIAADVATSAAVLKIINSPFYGLARTISDIRQAVMFLGLENITNLVTGYLLKQAYDQSKCSLSLNRFWDNANDIANVSCIIARHLKTPLPPENLHLIGLFHDAGIPAMAIRFENYASLLQEHRENDTNPLFNKEENRFKTNHAVVGYYLATSWNLPKQICQIILQHHSDDFFSACSDDFERSCFACLRLAENFVHVARQFRPEPQWQTIEQDVLDILQLDEYEFQDLKEDVEEYLISSH</sequence>
<evidence type="ECO:0000259" key="1">
    <source>
        <dbReference type="PROSITE" id="PS51833"/>
    </source>
</evidence>
<feature type="domain" description="HDOD" evidence="1">
    <location>
        <begin position="18"/>
        <end position="212"/>
    </location>
</feature>